<dbReference type="InterPro" id="IPR037069">
    <property type="entry name" value="AcylCoA_DH/ox_N_sf"/>
</dbReference>
<dbReference type="InterPro" id="IPR006091">
    <property type="entry name" value="Acyl-CoA_Oxase/DH_mid-dom"/>
</dbReference>
<feature type="domain" description="Acyl-CoA dehydrogenase/oxidase N-terminal" evidence="9">
    <location>
        <begin position="6"/>
        <end position="117"/>
    </location>
</feature>
<dbReference type="Proteomes" id="UP000754644">
    <property type="component" value="Unassembled WGS sequence"/>
</dbReference>
<keyword evidence="5 6" id="KW-0560">Oxidoreductase</keyword>
<evidence type="ECO:0000256" key="2">
    <source>
        <dbReference type="ARBA" id="ARBA00009347"/>
    </source>
</evidence>
<comment type="cofactor">
    <cofactor evidence="1 6">
        <name>FAD</name>
        <dbReference type="ChEBI" id="CHEBI:57692"/>
    </cofactor>
</comment>
<comment type="similarity">
    <text evidence="2 6">Belongs to the acyl-CoA dehydrogenase family.</text>
</comment>
<evidence type="ECO:0000256" key="5">
    <source>
        <dbReference type="ARBA" id="ARBA00023002"/>
    </source>
</evidence>
<dbReference type="CDD" id="cd00567">
    <property type="entry name" value="ACAD"/>
    <property type="match status" value="1"/>
</dbReference>
<dbReference type="EMBL" id="JABMOJ010000271">
    <property type="protein sequence ID" value="NQV65149.1"/>
    <property type="molecule type" value="Genomic_DNA"/>
</dbReference>
<reference evidence="10" key="1">
    <citation type="submission" date="2020-05" db="EMBL/GenBank/DDBJ databases">
        <title>Sulfur intermediates as new biogeochemical hubs in an aquatic model microbial ecosystem.</title>
        <authorList>
            <person name="Vigneron A."/>
        </authorList>
    </citation>
    <scope>NUCLEOTIDE SEQUENCE</scope>
    <source>
        <strain evidence="10">Bin.250</strain>
    </source>
</reference>
<evidence type="ECO:0000256" key="6">
    <source>
        <dbReference type="RuleBase" id="RU362125"/>
    </source>
</evidence>
<dbReference type="Pfam" id="PF02770">
    <property type="entry name" value="Acyl-CoA_dh_M"/>
    <property type="match status" value="1"/>
</dbReference>
<dbReference type="SUPFAM" id="SSF47203">
    <property type="entry name" value="Acyl-CoA dehydrogenase C-terminal domain-like"/>
    <property type="match status" value="1"/>
</dbReference>
<gene>
    <name evidence="10" type="ORF">HQ497_07280</name>
</gene>
<accession>A0A972VVR6</accession>
<dbReference type="AlphaFoldDB" id="A0A972VVR6"/>
<comment type="caution">
    <text evidence="10">The sequence shown here is derived from an EMBL/GenBank/DDBJ whole genome shotgun (WGS) entry which is preliminary data.</text>
</comment>
<keyword evidence="4 6" id="KW-0274">FAD</keyword>
<protein>
    <submittedName>
        <fullName evidence="10">Acyl-CoA dehydrogenase family protein</fullName>
    </submittedName>
</protein>
<dbReference type="GO" id="GO:0050660">
    <property type="term" value="F:flavin adenine dinucleotide binding"/>
    <property type="evidence" value="ECO:0007669"/>
    <property type="project" value="InterPro"/>
</dbReference>
<dbReference type="Gene3D" id="1.20.140.10">
    <property type="entry name" value="Butyryl-CoA Dehydrogenase, subunit A, domain 3"/>
    <property type="match status" value="1"/>
</dbReference>
<evidence type="ECO:0000256" key="4">
    <source>
        <dbReference type="ARBA" id="ARBA00022827"/>
    </source>
</evidence>
<dbReference type="PANTHER" id="PTHR43884">
    <property type="entry name" value="ACYL-COA DEHYDROGENASE"/>
    <property type="match status" value="1"/>
</dbReference>
<keyword evidence="3 6" id="KW-0285">Flavoprotein</keyword>
<dbReference type="InterPro" id="IPR009075">
    <property type="entry name" value="AcylCo_DH/oxidase_C"/>
</dbReference>
<dbReference type="Pfam" id="PF02771">
    <property type="entry name" value="Acyl-CoA_dh_N"/>
    <property type="match status" value="1"/>
</dbReference>
<evidence type="ECO:0000256" key="3">
    <source>
        <dbReference type="ARBA" id="ARBA00022630"/>
    </source>
</evidence>
<dbReference type="InterPro" id="IPR009100">
    <property type="entry name" value="AcylCoA_DH/oxidase_NM_dom_sf"/>
</dbReference>
<evidence type="ECO:0000259" key="7">
    <source>
        <dbReference type="Pfam" id="PF00441"/>
    </source>
</evidence>
<dbReference type="GO" id="GO:0003995">
    <property type="term" value="F:acyl-CoA dehydrogenase activity"/>
    <property type="evidence" value="ECO:0007669"/>
    <property type="project" value="TreeGrafter"/>
</dbReference>
<dbReference type="PANTHER" id="PTHR43884:SF20">
    <property type="entry name" value="ACYL-COA DEHYDROGENASE FADE28"/>
    <property type="match status" value="1"/>
</dbReference>
<evidence type="ECO:0000313" key="10">
    <source>
        <dbReference type="EMBL" id="NQV65149.1"/>
    </source>
</evidence>
<organism evidence="10 11">
    <name type="scientific">SAR86 cluster bacterium</name>
    <dbReference type="NCBI Taxonomy" id="2030880"/>
    <lineage>
        <taxon>Bacteria</taxon>
        <taxon>Pseudomonadati</taxon>
        <taxon>Pseudomonadota</taxon>
        <taxon>Gammaproteobacteria</taxon>
        <taxon>SAR86 cluster</taxon>
    </lineage>
</organism>
<evidence type="ECO:0000259" key="9">
    <source>
        <dbReference type="Pfam" id="PF02771"/>
    </source>
</evidence>
<dbReference type="InterPro" id="IPR036250">
    <property type="entry name" value="AcylCo_DH-like_C"/>
</dbReference>
<name>A0A972VVR6_9GAMM</name>
<dbReference type="SUPFAM" id="SSF56645">
    <property type="entry name" value="Acyl-CoA dehydrogenase NM domain-like"/>
    <property type="match status" value="1"/>
</dbReference>
<dbReference type="Pfam" id="PF00441">
    <property type="entry name" value="Acyl-CoA_dh_1"/>
    <property type="match status" value="1"/>
</dbReference>
<dbReference type="InterPro" id="IPR046373">
    <property type="entry name" value="Acyl-CoA_Oxase/DH_mid-dom_sf"/>
</dbReference>
<sequence length="374" mass="41430">MDLSYTEEQNLLRDSVKKFVDDHYDISQRNKISASDEGFSREHWQQFADLGWLALPFDEDDGGIGGTPVDTMIMLEEFGKGLVLEPYLPTVIMFGGAINAAGNPQQKAELIPAIIDGSLIATFAYAEQQAHHDLNNVVTTADRDGDNFLINGEKSLVLNAQSAGKILVSARTRGDSQDPHGISLFIVDAAADGLTRTDYPTVDGLRASEIKFTNVRVSDDQRLGPLDEGHGIIEKIANRAILALAAEAIGGMQTLYEDTVNYTKQRKQFDHPLSEFQVLKHRMTEMFMEHALAQSLCMKASMLETQGSSETQRTIHALKYLVGKASRFVGQNAVQLHGGMGMTEELRVAHYFKRLMVIDSQFGNTDHHLERFVA</sequence>
<evidence type="ECO:0000259" key="8">
    <source>
        <dbReference type="Pfam" id="PF02770"/>
    </source>
</evidence>
<dbReference type="Gene3D" id="1.10.540.10">
    <property type="entry name" value="Acyl-CoA dehydrogenase/oxidase, N-terminal domain"/>
    <property type="match status" value="1"/>
</dbReference>
<feature type="domain" description="Acyl-CoA dehydrogenase/oxidase C-terminal" evidence="7">
    <location>
        <begin position="229"/>
        <end position="369"/>
    </location>
</feature>
<dbReference type="Gene3D" id="2.40.110.10">
    <property type="entry name" value="Butyryl-CoA Dehydrogenase, subunit A, domain 2"/>
    <property type="match status" value="1"/>
</dbReference>
<feature type="domain" description="Acyl-CoA oxidase/dehydrogenase middle" evidence="8">
    <location>
        <begin position="123"/>
        <end position="215"/>
    </location>
</feature>
<dbReference type="InterPro" id="IPR013786">
    <property type="entry name" value="AcylCoA_DH/ox_N"/>
</dbReference>
<proteinExistence type="inferred from homology"/>
<evidence type="ECO:0000256" key="1">
    <source>
        <dbReference type="ARBA" id="ARBA00001974"/>
    </source>
</evidence>
<evidence type="ECO:0000313" key="11">
    <source>
        <dbReference type="Proteomes" id="UP000754644"/>
    </source>
</evidence>